<reference evidence="1 2" key="2">
    <citation type="journal article" date="2022" name="Mol. Ecol. Resour.">
        <title>The genomes of chicory, endive, great burdock and yacon provide insights into Asteraceae paleo-polyploidization history and plant inulin production.</title>
        <authorList>
            <person name="Fan W."/>
            <person name="Wang S."/>
            <person name="Wang H."/>
            <person name="Wang A."/>
            <person name="Jiang F."/>
            <person name="Liu H."/>
            <person name="Zhao H."/>
            <person name="Xu D."/>
            <person name="Zhang Y."/>
        </authorList>
    </citation>
    <scope>NUCLEOTIDE SEQUENCE [LARGE SCALE GENOMIC DNA]</scope>
    <source>
        <strain evidence="2">cv. Punajuju</strain>
        <tissue evidence="1">Leaves</tissue>
    </source>
</reference>
<evidence type="ECO:0000313" key="2">
    <source>
        <dbReference type="Proteomes" id="UP001055811"/>
    </source>
</evidence>
<protein>
    <submittedName>
        <fullName evidence="1">Uncharacterized protein</fullName>
    </submittedName>
</protein>
<sequence>MVGRGSFSTLEEMLSVPNSEMRHDDDIINGEYIRSTSRSRSVPPSFHYQSHSDLKIVVHSEPVHRIKSKGVKGNFNRREDSRSKNVRYTKRCNACSPELDDYSPECHSGRRVEQELLVSNIDDPPINSATVDEDSLISQEQWSAKSGVTVSIQLSGPKPESSKGSKEVDQCGQLSLLEASPIEDVSSGSDCFEGVSSRLLGNVTERQVQRKVRGDTTHYDAVANSATSGVLSAGLNSTLNRAGGKAGNKGSDAALTAGKLVFFISKCLHDTGECEMEKEAEIGSLI</sequence>
<evidence type="ECO:0000313" key="1">
    <source>
        <dbReference type="EMBL" id="KAI3752819.1"/>
    </source>
</evidence>
<proteinExistence type="predicted"/>
<gene>
    <name evidence="1" type="ORF">L2E82_24856</name>
</gene>
<name>A0ACB9E1K9_CICIN</name>
<keyword evidence="2" id="KW-1185">Reference proteome</keyword>
<dbReference type="Proteomes" id="UP001055811">
    <property type="component" value="Linkage Group LG04"/>
</dbReference>
<reference evidence="2" key="1">
    <citation type="journal article" date="2022" name="Mol. Ecol. Resour.">
        <title>The genomes of chicory, endive, great burdock and yacon provide insights into Asteraceae palaeo-polyploidization history and plant inulin production.</title>
        <authorList>
            <person name="Fan W."/>
            <person name="Wang S."/>
            <person name="Wang H."/>
            <person name="Wang A."/>
            <person name="Jiang F."/>
            <person name="Liu H."/>
            <person name="Zhao H."/>
            <person name="Xu D."/>
            <person name="Zhang Y."/>
        </authorList>
    </citation>
    <scope>NUCLEOTIDE SEQUENCE [LARGE SCALE GENOMIC DNA]</scope>
    <source>
        <strain evidence="2">cv. Punajuju</strain>
    </source>
</reference>
<accession>A0ACB9E1K9</accession>
<organism evidence="1 2">
    <name type="scientific">Cichorium intybus</name>
    <name type="common">Chicory</name>
    <dbReference type="NCBI Taxonomy" id="13427"/>
    <lineage>
        <taxon>Eukaryota</taxon>
        <taxon>Viridiplantae</taxon>
        <taxon>Streptophyta</taxon>
        <taxon>Embryophyta</taxon>
        <taxon>Tracheophyta</taxon>
        <taxon>Spermatophyta</taxon>
        <taxon>Magnoliopsida</taxon>
        <taxon>eudicotyledons</taxon>
        <taxon>Gunneridae</taxon>
        <taxon>Pentapetalae</taxon>
        <taxon>asterids</taxon>
        <taxon>campanulids</taxon>
        <taxon>Asterales</taxon>
        <taxon>Asteraceae</taxon>
        <taxon>Cichorioideae</taxon>
        <taxon>Cichorieae</taxon>
        <taxon>Cichoriinae</taxon>
        <taxon>Cichorium</taxon>
    </lineage>
</organism>
<comment type="caution">
    <text evidence="1">The sequence shown here is derived from an EMBL/GenBank/DDBJ whole genome shotgun (WGS) entry which is preliminary data.</text>
</comment>
<dbReference type="EMBL" id="CM042012">
    <property type="protein sequence ID" value="KAI3752819.1"/>
    <property type="molecule type" value="Genomic_DNA"/>
</dbReference>